<dbReference type="RefSeq" id="XP_004714555.2">
    <property type="nucleotide sequence ID" value="XM_004714498.2"/>
</dbReference>
<evidence type="ECO:0000256" key="5">
    <source>
        <dbReference type="ARBA" id="ARBA00022679"/>
    </source>
</evidence>
<gene>
    <name evidence="12" type="primary">GLT6D1</name>
</gene>
<keyword evidence="11" id="KW-1185">Reference proteome</keyword>
<dbReference type="InterPro" id="IPR029044">
    <property type="entry name" value="Nucleotide-diphossugar_trans"/>
</dbReference>
<dbReference type="Gene3D" id="3.90.550.10">
    <property type="entry name" value="Spore Coat Polysaccharide Biosynthesis Protein SpsA, Chain A"/>
    <property type="match status" value="1"/>
</dbReference>
<sequence length="247" mass="28917">MALTGKVHMDREEGSVAQLRIRTRFLDKYLKRFLESADKHFMVGHKVIFYITVDDLFRLPDINFGPQRTFRIFKIDSEDKAWSHDLHLVRMQTLWSRIQSHVQKEVDFLFSMAVNQVFQGDFGAEALGRSVAQLHAWWYFRSTETPPYERRPGSAACIPSGEGDFYYSSSVMGGTPQELLQFASHYLQSAARDSSRRLRSTFERHLNKYFFLHKPSMLLSPEYGWDPRLRLPPQMKRVKVACLSERD</sequence>
<dbReference type="GeneID" id="101647052"/>
<proteinExistence type="inferred from homology"/>
<keyword evidence="9" id="KW-0472">Membrane</keyword>
<protein>
    <submittedName>
        <fullName evidence="12">Glycosyltransferase 6 domain-containing protein 1</fullName>
    </submittedName>
</protein>
<evidence type="ECO:0000256" key="1">
    <source>
        <dbReference type="ARBA" id="ARBA00001936"/>
    </source>
</evidence>
<comment type="similarity">
    <text evidence="3">Belongs to the glycosyltransferase 6 family.</text>
</comment>
<dbReference type="PANTHER" id="PTHR10462">
    <property type="entry name" value="GLYCOSYLTRANSFERASE-RELATED"/>
    <property type="match status" value="1"/>
</dbReference>
<evidence type="ECO:0000256" key="9">
    <source>
        <dbReference type="ARBA" id="ARBA00023136"/>
    </source>
</evidence>
<dbReference type="InterPro" id="IPR005076">
    <property type="entry name" value="Glyco_trans_6"/>
</dbReference>
<keyword evidence="4" id="KW-0328">Glycosyltransferase</keyword>
<evidence type="ECO:0000256" key="4">
    <source>
        <dbReference type="ARBA" id="ARBA00022676"/>
    </source>
</evidence>
<name>A0ABM0J4C4_ECHTE</name>
<evidence type="ECO:0000313" key="12">
    <source>
        <dbReference type="RefSeq" id="XP_004714555.2"/>
    </source>
</evidence>
<evidence type="ECO:0000256" key="8">
    <source>
        <dbReference type="ARBA" id="ARBA00022989"/>
    </source>
</evidence>
<keyword evidence="10" id="KW-0325">Glycoprotein</keyword>
<evidence type="ECO:0000256" key="7">
    <source>
        <dbReference type="ARBA" id="ARBA00022968"/>
    </source>
</evidence>
<keyword evidence="5" id="KW-0808">Transferase</keyword>
<accession>A0ABM0J4C4</accession>
<evidence type="ECO:0000256" key="3">
    <source>
        <dbReference type="ARBA" id="ARBA00010413"/>
    </source>
</evidence>
<dbReference type="PANTHER" id="PTHR10462:SF27">
    <property type="entry name" value="GLYCOSYLTRANSFERASE 6 DOMAIN-CONTAINING PROTEIN 1-RELATED"/>
    <property type="match status" value="1"/>
</dbReference>
<comment type="subcellular location">
    <subcellularLocation>
        <location evidence="2">Membrane</location>
        <topology evidence="2">Single-pass type II membrane protein</topology>
    </subcellularLocation>
</comment>
<keyword evidence="7" id="KW-0735">Signal-anchor</keyword>
<evidence type="ECO:0000256" key="10">
    <source>
        <dbReference type="ARBA" id="ARBA00023180"/>
    </source>
</evidence>
<comment type="cofactor">
    <cofactor evidence="1">
        <name>Mn(2+)</name>
        <dbReference type="ChEBI" id="CHEBI:29035"/>
    </cofactor>
</comment>
<dbReference type="Proteomes" id="UP000694863">
    <property type="component" value="Unplaced"/>
</dbReference>
<dbReference type="Pfam" id="PF03414">
    <property type="entry name" value="Glyco_transf_6"/>
    <property type="match status" value="1"/>
</dbReference>
<dbReference type="SUPFAM" id="SSF53448">
    <property type="entry name" value="Nucleotide-diphospho-sugar transferases"/>
    <property type="match status" value="1"/>
</dbReference>
<evidence type="ECO:0000313" key="11">
    <source>
        <dbReference type="Proteomes" id="UP000694863"/>
    </source>
</evidence>
<reference evidence="12" key="1">
    <citation type="submission" date="2025-08" db="UniProtKB">
        <authorList>
            <consortium name="RefSeq"/>
        </authorList>
    </citation>
    <scope>IDENTIFICATION</scope>
</reference>
<keyword evidence="8" id="KW-1133">Transmembrane helix</keyword>
<keyword evidence="6" id="KW-0812">Transmembrane</keyword>
<evidence type="ECO:0000256" key="2">
    <source>
        <dbReference type="ARBA" id="ARBA00004606"/>
    </source>
</evidence>
<evidence type="ECO:0000256" key="6">
    <source>
        <dbReference type="ARBA" id="ARBA00022692"/>
    </source>
</evidence>
<organism evidence="11 12">
    <name type="scientific">Echinops telfairi</name>
    <name type="common">Lesser hedgehog tenrec</name>
    <dbReference type="NCBI Taxonomy" id="9371"/>
    <lineage>
        <taxon>Eukaryota</taxon>
        <taxon>Metazoa</taxon>
        <taxon>Chordata</taxon>
        <taxon>Craniata</taxon>
        <taxon>Vertebrata</taxon>
        <taxon>Euteleostomi</taxon>
        <taxon>Mammalia</taxon>
        <taxon>Eutheria</taxon>
        <taxon>Afrotheria</taxon>
        <taxon>Tenrecidae</taxon>
        <taxon>Tenrecinae</taxon>
        <taxon>Echinops</taxon>
    </lineage>
</organism>